<dbReference type="GO" id="GO:0008168">
    <property type="term" value="F:methyltransferase activity"/>
    <property type="evidence" value="ECO:0007669"/>
    <property type="project" value="UniProtKB-KW"/>
</dbReference>
<evidence type="ECO:0000256" key="3">
    <source>
        <dbReference type="ARBA" id="ARBA00022603"/>
    </source>
</evidence>
<dbReference type="GO" id="GO:0032259">
    <property type="term" value="P:methylation"/>
    <property type="evidence" value="ECO:0007669"/>
    <property type="project" value="UniProtKB-KW"/>
</dbReference>
<dbReference type="OrthoDB" id="308383at2759"/>
<dbReference type="PROSITE" id="PS50280">
    <property type="entry name" value="SET"/>
    <property type="match status" value="1"/>
</dbReference>
<dbReference type="EMBL" id="CAJVPK010000006">
    <property type="protein sequence ID" value="CAG8432907.1"/>
    <property type="molecule type" value="Genomic_DNA"/>
</dbReference>
<evidence type="ECO:0000313" key="11">
    <source>
        <dbReference type="Proteomes" id="UP000789706"/>
    </source>
</evidence>
<dbReference type="Proteomes" id="UP000789706">
    <property type="component" value="Unassembled WGS sequence"/>
</dbReference>
<keyword evidence="3" id="KW-0489">Methyltransferase</keyword>
<evidence type="ECO:0000259" key="8">
    <source>
        <dbReference type="PROSITE" id="PS50280"/>
    </source>
</evidence>
<feature type="domain" description="SET" evidence="8">
    <location>
        <begin position="87"/>
        <end position="207"/>
    </location>
</feature>
<keyword evidence="2" id="KW-0158">Chromosome</keyword>
<protein>
    <submittedName>
        <fullName evidence="10">4736_t:CDS:1</fullName>
    </submittedName>
</protein>
<evidence type="ECO:0000256" key="1">
    <source>
        <dbReference type="ARBA" id="ARBA00004286"/>
    </source>
</evidence>
<evidence type="ECO:0000256" key="7">
    <source>
        <dbReference type="ARBA" id="ARBA00022833"/>
    </source>
</evidence>
<dbReference type="PANTHER" id="PTHR46223:SF3">
    <property type="entry name" value="HISTONE-LYSINE N-METHYLTRANSFERASE SET-23"/>
    <property type="match status" value="1"/>
</dbReference>
<reference evidence="10" key="1">
    <citation type="submission" date="2021-06" db="EMBL/GenBank/DDBJ databases">
        <authorList>
            <person name="Kallberg Y."/>
            <person name="Tangrot J."/>
            <person name="Rosling A."/>
        </authorList>
    </citation>
    <scope>NUCLEOTIDE SEQUENCE</scope>
    <source>
        <strain evidence="10">AZ414A</strain>
    </source>
</reference>
<evidence type="ECO:0000256" key="5">
    <source>
        <dbReference type="ARBA" id="ARBA00022691"/>
    </source>
</evidence>
<keyword evidence="11" id="KW-1185">Reference proteome</keyword>
<evidence type="ECO:0000256" key="2">
    <source>
        <dbReference type="ARBA" id="ARBA00022454"/>
    </source>
</evidence>
<accession>A0A9N8UZA6</accession>
<dbReference type="SUPFAM" id="SSF82199">
    <property type="entry name" value="SET domain"/>
    <property type="match status" value="1"/>
</dbReference>
<dbReference type="InterPro" id="IPR003616">
    <property type="entry name" value="Post-SET_dom"/>
</dbReference>
<sequence>MCKHVFAFDHVILANKPSCDPLVYDDIRELEKLRRQHQKYVLHCVIPSSNESVVNKSSYYDGCDCKDNCISEDCGCKAKHVQHGIRIPLQIFKTTNGRGWGVRTLRNICKGEFICEYAGEIIKSVEAQRRWRELNLKDKGNAQNYILCLREHNIDPTRVGNIGRYINHSCSPNLLIYIVRFNSLIPIAALFAKCDIETGKEITFDYSGGENQIGGFIEGKNGEFRFENKKCLCGSENCRGVLPFDSTLQDTI</sequence>
<proteinExistence type="predicted"/>
<dbReference type="AlphaFoldDB" id="A0A9N8UZA6"/>
<gene>
    <name evidence="10" type="ORF">DEBURN_LOCUS231</name>
</gene>
<evidence type="ECO:0000259" key="9">
    <source>
        <dbReference type="PROSITE" id="PS50868"/>
    </source>
</evidence>
<dbReference type="GO" id="GO:0005694">
    <property type="term" value="C:chromosome"/>
    <property type="evidence" value="ECO:0007669"/>
    <property type="project" value="UniProtKB-SubCell"/>
</dbReference>
<organism evidence="10 11">
    <name type="scientific">Diversispora eburnea</name>
    <dbReference type="NCBI Taxonomy" id="1213867"/>
    <lineage>
        <taxon>Eukaryota</taxon>
        <taxon>Fungi</taxon>
        <taxon>Fungi incertae sedis</taxon>
        <taxon>Mucoromycota</taxon>
        <taxon>Glomeromycotina</taxon>
        <taxon>Glomeromycetes</taxon>
        <taxon>Diversisporales</taxon>
        <taxon>Diversisporaceae</taxon>
        <taxon>Diversispora</taxon>
    </lineage>
</organism>
<evidence type="ECO:0000256" key="4">
    <source>
        <dbReference type="ARBA" id="ARBA00022679"/>
    </source>
</evidence>
<dbReference type="Pfam" id="PF00856">
    <property type="entry name" value="SET"/>
    <property type="match status" value="1"/>
</dbReference>
<dbReference type="InterPro" id="IPR001214">
    <property type="entry name" value="SET_dom"/>
</dbReference>
<dbReference type="SMART" id="SM00508">
    <property type="entry name" value="PostSET"/>
    <property type="match status" value="1"/>
</dbReference>
<keyword evidence="7" id="KW-0862">Zinc</keyword>
<comment type="caution">
    <text evidence="10">The sequence shown here is derived from an EMBL/GenBank/DDBJ whole genome shotgun (WGS) entry which is preliminary data.</text>
</comment>
<dbReference type="PROSITE" id="PS50868">
    <property type="entry name" value="POST_SET"/>
    <property type="match status" value="1"/>
</dbReference>
<name>A0A9N8UZA6_9GLOM</name>
<dbReference type="GO" id="GO:0046872">
    <property type="term" value="F:metal ion binding"/>
    <property type="evidence" value="ECO:0007669"/>
    <property type="project" value="UniProtKB-KW"/>
</dbReference>
<keyword evidence="5" id="KW-0949">S-adenosyl-L-methionine</keyword>
<evidence type="ECO:0000313" key="10">
    <source>
        <dbReference type="EMBL" id="CAG8432907.1"/>
    </source>
</evidence>
<evidence type="ECO:0000256" key="6">
    <source>
        <dbReference type="ARBA" id="ARBA00022723"/>
    </source>
</evidence>
<keyword evidence="6" id="KW-0479">Metal-binding</keyword>
<comment type="subcellular location">
    <subcellularLocation>
        <location evidence="1">Chromosome</location>
    </subcellularLocation>
</comment>
<dbReference type="InterPro" id="IPR046341">
    <property type="entry name" value="SET_dom_sf"/>
</dbReference>
<feature type="domain" description="Post-SET" evidence="9">
    <location>
        <begin position="227"/>
        <end position="243"/>
    </location>
</feature>
<dbReference type="InterPro" id="IPR050973">
    <property type="entry name" value="H3K9_Histone-Lys_N-MTase"/>
</dbReference>
<dbReference type="PANTHER" id="PTHR46223">
    <property type="entry name" value="HISTONE-LYSINE N-METHYLTRANSFERASE SUV39H"/>
    <property type="match status" value="1"/>
</dbReference>
<dbReference type="Gene3D" id="2.170.270.10">
    <property type="entry name" value="SET domain"/>
    <property type="match status" value="1"/>
</dbReference>
<dbReference type="SMART" id="SM00317">
    <property type="entry name" value="SET"/>
    <property type="match status" value="1"/>
</dbReference>
<keyword evidence="4" id="KW-0808">Transferase</keyword>